<accession>A0A0F9SFK7</accession>
<dbReference type="InterPro" id="IPR043502">
    <property type="entry name" value="DNA/RNA_pol_sf"/>
</dbReference>
<sequence length="758" mass="86954">MLRLAGIAPEACFFTNVFPYRPPGNDIRRASETGHTIEECIPDLWTTLKAIRTQGGAKCILALGNLALQVLTGESGIKKWRGSILPCLYVGGKVVASIHPANLFERRGKKGMFPYSAKVYIQMDFNRAVEESLTEELELPKRNLSFAKRSLDLYDYLGRHEGDKRAALDIEAYHCVPSMISIAFSRHESLSVPLVPLPGLSIPTYDLAEIWRMIDKFLRDKTMEFIGQNWKYDDEKLSCIGFRMWKLFADTMLLQKTVNPEFDANLAFITSTYTREPYYKDEYRTFDPSKDSIEKILIYNARDSAVTFEAYEELMKDAEEIGLVDFFFNFVMKLHPIYQEIEEIGLKVDFDVRNKLYARYIDLQLEEEDKLFKIIGHPINCNSHPQVKFLLWEELRIPRRAKVDEDTLVALLMNVVKKDDKRAVLNHIINIRRIRNAKSKIASRVDYDGRMRTSYRLVGTEAGRSSTAILKKPVRMHEMGMSFHSITKHGDLGGDIRTMFVPTFPGWVFLNADLATAETRVVAVLSQDEELLRWFKEGVDVHARTSAFIFGGDEASYQKPAPERHIGKIGRHAYAYGTTARRLMLEANTQARRFGIDIQVSQWRAGKVLEIMDEKCPKIQEVYWPAIRAVAHGDRILRTAHGRVRQFLNRLNDDLYREMYSYIPQADVSDKTKGAMIKTKKKFPLLRILIEAHDSFTCEGERNMLEQEVAPYVKEVMEEPIDFSGCTISRGELSIPCDIEVGENYKDLKKLKLPVSAG</sequence>
<dbReference type="EMBL" id="LAZR01000516">
    <property type="protein sequence ID" value="KKN65784.1"/>
    <property type="molecule type" value="Genomic_DNA"/>
</dbReference>
<reference evidence="3" key="1">
    <citation type="journal article" date="2015" name="Nature">
        <title>Complex archaea that bridge the gap between prokaryotes and eukaryotes.</title>
        <authorList>
            <person name="Spang A."/>
            <person name="Saw J.H."/>
            <person name="Jorgensen S.L."/>
            <person name="Zaremba-Niedzwiedzka K."/>
            <person name="Martijn J."/>
            <person name="Lind A.E."/>
            <person name="van Eijk R."/>
            <person name="Schleper C."/>
            <person name="Guy L."/>
            <person name="Ettema T.J."/>
        </authorList>
    </citation>
    <scope>NUCLEOTIDE SEQUENCE</scope>
</reference>
<dbReference type="GO" id="GO:0006261">
    <property type="term" value="P:DNA-templated DNA replication"/>
    <property type="evidence" value="ECO:0007669"/>
    <property type="project" value="InterPro"/>
</dbReference>
<dbReference type="InterPro" id="IPR005122">
    <property type="entry name" value="Uracil-DNA_glycosylase-like"/>
</dbReference>
<dbReference type="GO" id="GO:0003887">
    <property type="term" value="F:DNA-directed DNA polymerase activity"/>
    <property type="evidence" value="ECO:0007669"/>
    <property type="project" value="InterPro"/>
</dbReference>
<comment type="caution">
    <text evidence="3">The sequence shown here is derived from an EMBL/GenBank/DDBJ whole genome shotgun (WGS) entry which is preliminary data.</text>
</comment>
<feature type="domain" description="DNA-directed DNA polymerase family A palm" evidence="2">
    <location>
        <begin position="493"/>
        <end position="702"/>
    </location>
</feature>
<organism evidence="3">
    <name type="scientific">marine sediment metagenome</name>
    <dbReference type="NCBI Taxonomy" id="412755"/>
    <lineage>
        <taxon>unclassified sequences</taxon>
        <taxon>metagenomes</taxon>
        <taxon>ecological metagenomes</taxon>
    </lineage>
</organism>
<dbReference type="SUPFAM" id="SSF53098">
    <property type="entry name" value="Ribonuclease H-like"/>
    <property type="match status" value="1"/>
</dbReference>
<dbReference type="PANTHER" id="PTHR10133">
    <property type="entry name" value="DNA POLYMERASE I"/>
    <property type="match status" value="1"/>
</dbReference>
<dbReference type="InterPro" id="IPR036397">
    <property type="entry name" value="RNaseH_sf"/>
</dbReference>
<dbReference type="InterPro" id="IPR002298">
    <property type="entry name" value="DNA_polymerase_A"/>
</dbReference>
<evidence type="ECO:0000259" key="2">
    <source>
        <dbReference type="SMART" id="SM00482"/>
    </source>
</evidence>
<dbReference type="PRINTS" id="PR00868">
    <property type="entry name" value="DNAPOLI"/>
</dbReference>
<proteinExistence type="predicted"/>
<dbReference type="InterPro" id="IPR012337">
    <property type="entry name" value="RNaseH-like_sf"/>
</dbReference>
<dbReference type="Gene3D" id="3.40.470.10">
    <property type="entry name" value="Uracil-DNA glycosylase-like domain"/>
    <property type="match status" value="1"/>
</dbReference>
<dbReference type="GO" id="GO:0006302">
    <property type="term" value="P:double-strand break repair"/>
    <property type="evidence" value="ECO:0007669"/>
    <property type="project" value="TreeGrafter"/>
</dbReference>
<evidence type="ECO:0000256" key="1">
    <source>
        <dbReference type="ARBA" id="ARBA00022705"/>
    </source>
</evidence>
<dbReference type="Gene3D" id="1.20.1060.10">
    <property type="entry name" value="Taq DNA Polymerase, Chain T, domain 4"/>
    <property type="match status" value="1"/>
</dbReference>
<dbReference type="InterPro" id="IPR001098">
    <property type="entry name" value="DNA-dir_DNA_pol_A_palm_dom"/>
</dbReference>
<dbReference type="AlphaFoldDB" id="A0A0F9SFK7"/>
<protein>
    <recommendedName>
        <fullName evidence="2">DNA-directed DNA polymerase family A palm domain-containing protein</fullName>
    </recommendedName>
</protein>
<dbReference type="Pfam" id="PF03167">
    <property type="entry name" value="UDG"/>
    <property type="match status" value="1"/>
</dbReference>
<dbReference type="GO" id="GO:0003677">
    <property type="term" value="F:DNA binding"/>
    <property type="evidence" value="ECO:0007669"/>
    <property type="project" value="InterPro"/>
</dbReference>
<evidence type="ECO:0000313" key="3">
    <source>
        <dbReference type="EMBL" id="KKN65784.1"/>
    </source>
</evidence>
<dbReference type="Pfam" id="PF00476">
    <property type="entry name" value="DNA_pol_A"/>
    <property type="match status" value="1"/>
</dbReference>
<dbReference type="SMART" id="SM00482">
    <property type="entry name" value="POLAc"/>
    <property type="match status" value="1"/>
</dbReference>
<dbReference type="InterPro" id="IPR036895">
    <property type="entry name" value="Uracil-DNA_glycosylase-like_sf"/>
</dbReference>
<dbReference type="Gene3D" id="3.30.70.370">
    <property type="match status" value="1"/>
</dbReference>
<dbReference type="SUPFAM" id="SSF52141">
    <property type="entry name" value="Uracil-DNA glycosylase-like"/>
    <property type="match status" value="1"/>
</dbReference>
<name>A0A0F9SFK7_9ZZZZ</name>
<dbReference type="Gene3D" id="3.30.420.10">
    <property type="entry name" value="Ribonuclease H-like superfamily/Ribonuclease H"/>
    <property type="match status" value="1"/>
</dbReference>
<dbReference type="PANTHER" id="PTHR10133:SF27">
    <property type="entry name" value="DNA POLYMERASE NU"/>
    <property type="match status" value="1"/>
</dbReference>
<dbReference type="Gene3D" id="1.10.150.20">
    <property type="entry name" value="5' to 3' exonuclease, C-terminal subdomain"/>
    <property type="match status" value="1"/>
</dbReference>
<dbReference type="SUPFAM" id="SSF56672">
    <property type="entry name" value="DNA/RNA polymerases"/>
    <property type="match status" value="1"/>
</dbReference>
<gene>
    <name evidence="3" type="ORF">LCGC14_0478290</name>
</gene>
<keyword evidence="1" id="KW-0235">DNA replication</keyword>